<proteinExistence type="predicted"/>
<reference evidence="1" key="1">
    <citation type="journal article" date="2021" name="Proc. Natl. Acad. Sci. U.S.A.">
        <title>A Catalog of Tens of Thousands of Viruses from Human Metagenomes Reveals Hidden Associations with Chronic Diseases.</title>
        <authorList>
            <person name="Tisza M.J."/>
            <person name="Buck C.B."/>
        </authorList>
    </citation>
    <scope>NUCLEOTIDE SEQUENCE</scope>
    <source>
        <strain evidence="1">CtRcp9</strain>
    </source>
</reference>
<organism evidence="1">
    <name type="scientific">Siphoviridae sp. ctRcp9</name>
    <dbReference type="NCBI Taxonomy" id="2825504"/>
    <lineage>
        <taxon>Viruses</taxon>
        <taxon>Duplodnaviria</taxon>
        <taxon>Heunggongvirae</taxon>
        <taxon>Uroviricota</taxon>
        <taxon>Caudoviricetes</taxon>
    </lineage>
</organism>
<protein>
    <submittedName>
        <fullName evidence="1">Uncharacterized protein</fullName>
    </submittedName>
</protein>
<name>A0A8S5PKN5_9CAUD</name>
<accession>A0A8S5PKN5</accession>
<dbReference type="EMBL" id="BK015450">
    <property type="protein sequence ID" value="DAE07458.1"/>
    <property type="molecule type" value="Genomic_DNA"/>
</dbReference>
<sequence>MAVGKEEYFENDELKIYRGEDFVVSKYIKIHQPTLGEICDYGEQSYWSMLYNFTATPQSMKAQLWYSFNQFDYTTITPYQLFYSLLFKLFPKDRTKILFGDLDFSKFTLKKRKDDSIVLCQIINNELVLFDEYTYELIIDYLCKSHFIERDLQIPANDSTKMILIEDAKEELDRNRSKEYHSKLKNLISAMVNSEGFKYNHSQVWDMKINAFMDSVKRISKIKNSDLLLQSGYSGYGVNLKEVDKNQLDWIGELD</sequence>
<evidence type="ECO:0000313" key="1">
    <source>
        <dbReference type="EMBL" id="DAE07458.1"/>
    </source>
</evidence>